<dbReference type="PROSITE" id="PS50928">
    <property type="entry name" value="ABC_TM1"/>
    <property type="match status" value="1"/>
</dbReference>
<name>A0A2A2FC56_9GAMM</name>
<dbReference type="CDD" id="cd06261">
    <property type="entry name" value="TM_PBP2"/>
    <property type="match status" value="1"/>
</dbReference>
<dbReference type="Gene3D" id="1.10.3720.10">
    <property type="entry name" value="MetI-like"/>
    <property type="match status" value="1"/>
</dbReference>
<dbReference type="GO" id="GO:0055085">
    <property type="term" value="P:transmembrane transport"/>
    <property type="evidence" value="ECO:0007669"/>
    <property type="project" value="InterPro"/>
</dbReference>
<dbReference type="Proteomes" id="UP000218896">
    <property type="component" value="Unassembled WGS sequence"/>
</dbReference>
<dbReference type="InterPro" id="IPR035906">
    <property type="entry name" value="MetI-like_sf"/>
</dbReference>
<dbReference type="OrthoDB" id="9805884at2"/>
<dbReference type="PANTHER" id="PTHR43839:SF1">
    <property type="entry name" value="OPPC IN A BINDING PROTEIN-DEPENDENT TRANSPORT SYSTEM"/>
    <property type="match status" value="1"/>
</dbReference>
<dbReference type="PANTHER" id="PTHR43839">
    <property type="entry name" value="OPPC IN A BINDING PROTEIN-DEPENDENT TRANSPORT SYSTEM"/>
    <property type="match status" value="1"/>
</dbReference>
<gene>
    <name evidence="7" type="ORF">CK501_03380</name>
</gene>
<feature type="domain" description="ABC transmembrane type-1" evidence="6">
    <location>
        <begin position="241"/>
        <end position="429"/>
    </location>
</feature>
<feature type="transmembrane region" description="Helical" evidence="5">
    <location>
        <begin position="232"/>
        <end position="265"/>
    </location>
</feature>
<evidence type="ECO:0000313" key="7">
    <source>
        <dbReference type="EMBL" id="PAU82199.1"/>
    </source>
</evidence>
<keyword evidence="2 5" id="KW-0812">Transmembrane</keyword>
<evidence type="ECO:0000259" key="6">
    <source>
        <dbReference type="PROSITE" id="PS50928"/>
    </source>
</evidence>
<organism evidence="7 8">
    <name type="scientific">Halovibrio salipaludis</name>
    <dbReference type="NCBI Taxonomy" id="2032626"/>
    <lineage>
        <taxon>Bacteria</taxon>
        <taxon>Pseudomonadati</taxon>
        <taxon>Pseudomonadota</taxon>
        <taxon>Gammaproteobacteria</taxon>
        <taxon>Oceanospirillales</taxon>
        <taxon>Halomonadaceae</taxon>
        <taxon>Halovibrio</taxon>
    </lineage>
</organism>
<proteinExistence type="inferred from homology"/>
<keyword evidence="4 5" id="KW-0472">Membrane</keyword>
<evidence type="ECO:0000256" key="3">
    <source>
        <dbReference type="ARBA" id="ARBA00022989"/>
    </source>
</evidence>
<dbReference type="EMBL" id="NSKD01000001">
    <property type="protein sequence ID" value="PAU82199.1"/>
    <property type="molecule type" value="Genomic_DNA"/>
</dbReference>
<dbReference type="Pfam" id="PF00528">
    <property type="entry name" value="BPD_transp_1"/>
    <property type="match status" value="1"/>
</dbReference>
<dbReference type="SUPFAM" id="SSF161098">
    <property type="entry name" value="MetI-like"/>
    <property type="match status" value="1"/>
</dbReference>
<keyword evidence="3 5" id="KW-1133">Transmembrane helix</keyword>
<evidence type="ECO:0000256" key="1">
    <source>
        <dbReference type="ARBA" id="ARBA00004651"/>
    </source>
</evidence>
<feature type="transmembrane region" description="Helical" evidence="5">
    <location>
        <begin position="355"/>
        <end position="380"/>
    </location>
</feature>
<sequence length="443" mass="48795">MNRWVQGLRELRGYPSAVGGLAIILFLVALSLYTVITIPYSEALDRWRGGDHWQMNPVNAGPVWADRLLGGNLPQTRVVESDNADVREAPFEGGKQVRIPLTFEYDNEGFPSELNLFLNQKGTQQEAFVRLTWHTPSGETIPLGGQRVSEEDRISISQNRALEGRLGMVPHVGLFAGGSDPADPRAERGDYRLTVDAMLFDPGAELEADLAVYGRVHGLAGTDYQRRNLMLALMWGTPVALAFGLLAAVGTTITTLVIAATGVWYRGWVDALIQRLTEVNMILPMLPILVMVGTLYSTSIWLMLGVVIALGIFSAGIKTYRAMLLPIREAPYIEAARAYGAGNARIILRYMIPRILPVLIPTFVTLIPTFVFLEASLAVLGLGDPELPTWGKVLNDAQEQSALYNGFYYWVVAPAVLLMLTGLGFAMFGFALDRVFNPRLRTQ</sequence>
<evidence type="ECO:0000256" key="5">
    <source>
        <dbReference type="RuleBase" id="RU363032"/>
    </source>
</evidence>
<feature type="transmembrane region" description="Helical" evidence="5">
    <location>
        <begin position="20"/>
        <end position="40"/>
    </location>
</feature>
<comment type="subcellular location">
    <subcellularLocation>
        <location evidence="1 5">Cell membrane</location>
        <topology evidence="1 5">Multi-pass membrane protein</topology>
    </subcellularLocation>
</comment>
<feature type="transmembrane region" description="Helical" evidence="5">
    <location>
        <begin position="407"/>
        <end position="432"/>
    </location>
</feature>
<protein>
    <submittedName>
        <fullName evidence="7">ABC transporter permease</fullName>
    </submittedName>
</protein>
<evidence type="ECO:0000256" key="4">
    <source>
        <dbReference type="ARBA" id="ARBA00023136"/>
    </source>
</evidence>
<reference evidence="7 8" key="1">
    <citation type="submission" date="2017-08" db="EMBL/GenBank/DDBJ databases">
        <title>Halovibrio sewagensis sp. nov., isolated from wastewater of high salinity.</title>
        <authorList>
            <person name="Dong X."/>
            <person name="Zhang G."/>
        </authorList>
    </citation>
    <scope>NUCLEOTIDE SEQUENCE [LARGE SCALE GENOMIC DNA]</scope>
    <source>
        <strain evidence="7 8">YL5-2</strain>
    </source>
</reference>
<accession>A0A2A2FC56</accession>
<keyword evidence="5" id="KW-0813">Transport</keyword>
<evidence type="ECO:0000313" key="8">
    <source>
        <dbReference type="Proteomes" id="UP000218896"/>
    </source>
</evidence>
<dbReference type="RefSeq" id="WP_095616294.1">
    <property type="nucleotide sequence ID" value="NZ_NSKD01000001.1"/>
</dbReference>
<dbReference type="GO" id="GO:0005886">
    <property type="term" value="C:plasma membrane"/>
    <property type="evidence" value="ECO:0007669"/>
    <property type="project" value="UniProtKB-SubCell"/>
</dbReference>
<evidence type="ECO:0000256" key="2">
    <source>
        <dbReference type="ARBA" id="ARBA00022692"/>
    </source>
</evidence>
<dbReference type="InterPro" id="IPR000515">
    <property type="entry name" value="MetI-like"/>
</dbReference>
<comment type="similarity">
    <text evidence="5">Belongs to the binding-protein-dependent transport system permease family.</text>
</comment>
<dbReference type="AlphaFoldDB" id="A0A2A2FC56"/>
<keyword evidence="8" id="KW-1185">Reference proteome</keyword>
<feature type="transmembrane region" description="Helical" evidence="5">
    <location>
        <begin position="285"/>
        <end position="313"/>
    </location>
</feature>
<comment type="caution">
    <text evidence="7">The sequence shown here is derived from an EMBL/GenBank/DDBJ whole genome shotgun (WGS) entry which is preliminary data.</text>
</comment>